<keyword evidence="3" id="KW-1003">Cell membrane</keyword>
<dbReference type="PROSITE" id="PS50850">
    <property type="entry name" value="MFS"/>
    <property type="match status" value="1"/>
</dbReference>
<evidence type="ECO:0000256" key="2">
    <source>
        <dbReference type="ARBA" id="ARBA00022448"/>
    </source>
</evidence>
<comment type="subcellular location">
    <subcellularLocation>
        <location evidence="1">Cell membrane</location>
        <topology evidence="1">Multi-pass membrane protein</topology>
    </subcellularLocation>
</comment>
<feature type="transmembrane region" description="Helical" evidence="7">
    <location>
        <begin position="38"/>
        <end position="58"/>
    </location>
</feature>
<dbReference type="PATRIC" id="fig|1619022.3.peg.73"/>
<organism evidence="9 10">
    <name type="scientific">Candidatus Yanofskybacteria bacterium GW2011_GWA1_48_10</name>
    <dbReference type="NCBI Taxonomy" id="1619022"/>
    <lineage>
        <taxon>Bacteria</taxon>
        <taxon>Candidatus Yanofskyibacteriota</taxon>
    </lineage>
</organism>
<keyword evidence="5 7" id="KW-1133">Transmembrane helix</keyword>
<evidence type="ECO:0000313" key="9">
    <source>
        <dbReference type="EMBL" id="KKU90041.1"/>
    </source>
</evidence>
<protein>
    <recommendedName>
        <fullName evidence="8">Major facilitator superfamily (MFS) profile domain-containing protein</fullName>
    </recommendedName>
</protein>
<name>A0A0G1U7E8_9BACT</name>
<feature type="transmembrane region" description="Helical" evidence="7">
    <location>
        <begin position="162"/>
        <end position="186"/>
    </location>
</feature>
<dbReference type="InterPro" id="IPR011701">
    <property type="entry name" value="MFS"/>
</dbReference>
<accession>A0A0G1U7E8</accession>
<sequence length="207" mass="22622">MRVNRVVRTLVMADFFVNAGFSVFAPVLAIFVTQQIAGANIAVVGYGAALVQITKVIFELPIARILDKNHGEYDDFYSLIFGSFLIALVPFAYLFATEVIHVYFIQAVYGMGIAFVVPPWYAIFSRHLDKMQESFEWSLDSVSIGIAGAAAAAIGGTLAQKFGFNLVFVLGGIFAIFGGLMQILIYKDLRPKVPRGQVKPGTEKVLA</sequence>
<dbReference type="Proteomes" id="UP000034403">
    <property type="component" value="Unassembled WGS sequence"/>
</dbReference>
<evidence type="ECO:0000256" key="7">
    <source>
        <dbReference type="SAM" id="Phobius"/>
    </source>
</evidence>
<feature type="transmembrane region" description="Helical" evidence="7">
    <location>
        <begin position="12"/>
        <end position="32"/>
    </location>
</feature>
<dbReference type="Gene3D" id="1.20.1250.20">
    <property type="entry name" value="MFS general substrate transporter like domains"/>
    <property type="match status" value="1"/>
</dbReference>
<evidence type="ECO:0000313" key="10">
    <source>
        <dbReference type="Proteomes" id="UP000034403"/>
    </source>
</evidence>
<keyword evidence="2" id="KW-0813">Transport</keyword>
<feature type="domain" description="Major facilitator superfamily (MFS) profile" evidence="8">
    <location>
        <begin position="6"/>
        <end position="207"/>
    </location>
</feature>
<evidence type="ECO:0000256" key="1">
    <source>
        <dbReference type="ARBA" id="ARBA00004651"/>
    </source>
</evidence>
<keyword evidence="6 7" id="KW-0472">Membrane</keyword>
<reference evidence="9 10" key="1">
    <citation type="journal article" date="2015" name="Nature">
        <title>rRNA introns, odd ribosomes, and small enigmatic genomes across a large radiation of phyla.</title>
        <authorList>
            <person name="Brown C.T."/>
            <person name="Hug L.A."/>
            <person name="Thomas B.C."/>
            <person name="Sharon I."/>
            <person name="Castelle C.J."/>
            <person name="Singh A."/>
            <person name="Wilkins M.J."/>
            <person name="Williams K.H."/>
            <person name="Banfield J.F."/>
        </authorList>
    </citation>
    <scope>NUCLEOTIDE SEQUENCE [LARGE SCALE GENOMIC DNA]</scope>
</reference>
<keyword evidence="4 7" id="KW-0812">Transmembrane</keyword>
<dbReference type="AlphaFoldDB" id="A0A0G1U7E8"/>
<feature type="transmembrane region" description="Helical" evidence="7">
    <location>
        <begin position="79"/>
        <end position="96"/>
    </location>
</feature>
<evidence type="ECO:0000256" key="5">
    <source>
        <dbReference type="ARBA" id="ARBA00022989"/>
    </source>
</evidence>
<dbReference type="Pfam" id="PF07690">
    <property type="entry name" value="MFS_1"/>
    <property type="match status" value="1"/>
</dbReference>
<dbReference type="PANTHER" id="PTHR23517">
    <property type="entry name" value="RESISTANCE PROTEIN MDTM, PUTATIVE-RELATED-RELATED"/>
    <property type="match status" value="1"/>
</dbReference>
<dbReference type="GO" id="GO:0022857">
    <property type="term" value="F:transmembrane transporter activity"/>
    <property type="evidence" value="ECO:0007669"/>
    <property type="project" value="InterPro"/>
</dbReference>
<evidence type="ECO:0000256" key="6">
    <source>
        <dbReference type="ARBA" id="ARBA00023136"/>
    </source>
</evidence>
<evidence type="ECO:0000256" key="3">
    <source>
        <dbReference type="ARBA" id="ARBA00022475"/>
    </source>
</evidence>
<dbReference type="InterPro" id="IPR050171">
    <property type="entry name" value="MFS_Transporters"/>
</dbReference>
<evidence type="ECO:0000256" key="4">
    <source>
        <dbReference type="ARBA" id="ARBA00022692"/>
    </source>
</evidence>
<dbReference type="SUPFAM" id="SSF103473">
    <property type="entry name" value="MFS general substrate transporter"/>
    <property type="match status" value="1"/>
</dbReference>
<dbReference type="GO" id="GO:0005886">
    <property type="term" value="C:plasma membrane"/>
    <property type="evidence" value="ECO:0007669"/>
    <property type="project" value="UniProtKB-SubCell"/>
</dbReference>
<dbReference type="InterPro" id="IPR020846">
    <property type="entry name" value="MFS_dom"/>
</dbReference>
<dbReference type="InterPro" id="IPR036259">
    <property type="entry name" value="MFS_trans_sf"/>
</dbReference>
<feature type="transmembrane region" description="Helical" evidence="7">
    <location>
        <begin position="102"/>
        <end position="123"/>
    </location>
</feature>
<feature type="transmembrane region" description="Helical" evidence="7">
    <location>
        <begin position="135"/>
        <end position="156"/>
    </location>
</feature>
<proteinExistence type="predicted"/>
<evidence type="ECO:0000259" key="8">
    <source>
        <dbReference type="PROSITE" id="PS50850"/>
    </source>
</evidence>
<gene>
    <name evidence="9" type="ORF">UY20_C0002G0021</name>
</gene>
<dbReference type="EMBL" id="LCPC01000002">
    <property type="protein sequence ID" value="KKU90041.1"/>
    <property type="molecule type" value="Genomic_DNA"/>
</dbReference>
<comment type="caution">
    <text evidence="9">The sequence shown here is derived from an EMBL/GenBank/DDBJ whole genome shotgun (WGS) entry which is preliminary data.</text>
</comment>